<evidence type="ECO:0000313" key="3">
    <source>
        <dbReference type="Proteomes" id="UP000000485"/>
    </source>
</evidence>
<evidence type="ECO:0000313" key="2">
    <source>
        <dbReference type="EMBL" id="AEI11229.1"/>
    </source>
</evidence>
<protein>
    <submittedName>
        <fullName evidence="2">Extracellular solute-binding protein family 5</fullName>
    </submittedName>
</protein>
<dbReference type="Proteomes" id="UP000000485">
    <property type="component" value="Chromosome"/>
</dbReference>
<dbReference type="InterPro" id="IPR039424">
    <property type="entry name" value="SBP_5"/>
</dbReference>
<gene>
    <name evidence="2" type="ordered locus">Celgi_0710</name>
</gene>
<dbReference type="GO" id="GO:0015833">
    <property type="term" value="P:peptide transport"/>
    <property type="evidence" value="ECO:0007669"/>
    <property type="project" value="TreeGrafter"/>
</dbReference>
<dbReference type="HOGENOM" id="CLU_017028_11_0_11"/>
<sequence length="580" mass="59419">MVALLAAVVVSGCTAAPEPGPTPADEVVVAVSVPFGSLNGATPDGRTPGSTLVRGLVQDGFVSLDARGVPVPDLTFGTVELLDEDPLTVRYTIGDDARWSDGVPVTADDLLLEWAARSGALDDVEPRLGADGEITNAAELDAGVAFAATSPALVHVHDQPTVDDEGRVTLTYAHPVADWLAALDVNVPAHVLGESVLGVADRATAADAVTRAIAARDAGALSRLAHAWRTAFDADELAGAPASAVTTGPYVVNAVLPDERVELRRNAAYRGARPARYQRLVVASDLHPLDQVAGLADGTVDVAAPVASPDVLEAFAEVGAEHVAAGDAAWQLVADTGHGGVLAPGDDGGADRAAQVREALWLTVPREQIVQEVMAPLWAQASADDTVLPTAGEGAGAAGVPPQDVSRARALLTRAQTATPVRVRLAADTADPLRARLVDLVVASAAQAGIEVVPTAPDAAPGAWDVALVTHGQDDLPAASVAGLWGSDGATNATGWSSDATDDALTALTEDPEPDDAAYDEVARTLLEGGAVLPLVRAPCLTAVPGTPAADRPDVDRVGPLQLSRADVTDWWSWATTSDR</sequence>
<evidence type="ECO:0000259" key="1">
    <source>
        <dbReference type="Pfam" id="PF00496"/>
    </source>
</evidence>
<dbReference type="AlphaFoldDB" id="F7ZYW1"/>
<dbReference type="Pfam" id="PF00496">
    <property type="entry name" value="SBP_bac_5"/>
    <property type="match status" value="1"/>
</dbReference>
<dbReference type="STRING" id="593907.Celgi_0710"/>
<proteinExistence type="predicted"/>
<name>F7ZYW1_CELGA</name>
<dbReference type="PANTHER" id="PTHR30290:SF65">
    <property type="entry name" value="MONOACYL PHOSPHATIDYLINOSITOL TETRAMANNOSIDE-BINDING PROTEIN LPQW-RELATED"/>
    <property type="match status" value="1"/>
</dbReference>
<dbReference type="GO" id="GO:1904680">
    <property type="term" value="F:peptide transmembrane transporter activity"/>
    <property type="evidence" value="ECO:0007669"/>
    <property type="project" value="TreeGrafter"/>
</dbReference>
<dbReference type="Gene3D" id="3.40.190.10">
    <property type="entry name" value="Periplasmic binding protein-like II"/>
    <property type="match status" value="1"/>
</dbReference>
<dbReference type="KEGG" id="cga:Celgi_0710"/>
<dbReference type="SUPFAM" id="SSF53850">
    <property type="entry name" value="Periplasmic binding protein-like II"/>
    <property type="match status" value="1"/>
</dbReference>
<reference evidence="3" key="1">
    <citation type="submission" date="2011-04" db="EMBL/GenBank/DDBJ databases">
        <title>Complete sequence of Cellvibrio gilvus ATCC 13127.</title>
        <authorList>
            <person name="Lucas S."/>
            <person name="Han J."/>
            <person name="Lapidus A."/>
            <person name="Cheng J.-F."/>
            <person name="Goodwin L."/>
            <person name="Pitluck S."/>
            <person name="Peters L."/>
            <person name="Munk A."/>
            <person name="Detter J.C."/>
            <person name="Han C."/>
            <person name="Tapia R."/>
            <person name="Land M."/>
            <person name="Hauser L."/>
            <person name="Kyrpides N."/>
            <person name="Ivanova N."/>
            <person name="Ovchinnikova G."/>
            <person name="Pagani I."/>
            <person name="Mead D."/>
            <person name="Brumm P."/>
            <person name="Woyke T."/>
        </authorList>
    </citation>
    <scope>NUCLEOTIDE SEQUENCE [LARGE SCALE GENOMIC DNA]</scope>
    <source>
        <strain evidence="3">ATCC 13127 / NRRL B-14078</strain>
    </source>
</reference>
<dbReference type="InterPro" id="IPR000914">
    <property type="entry name" value="SBP_5_dom"/>
</dbReference>
<organism evidence="2 3">
    <name type="scientific">Cellulomonas gilvus (strain ATCC 13127 / NRRL B-14078)</name>
    <name type="common">Cellvibrio gilvus</name>
    <dbReference type="NCBI Taxonomy" id="593907"/>
    <lineage>
        <taxon>Bacteria</taxon>
        <taxon>Bacillati</taxon>
        <taxon>Actinomycetota</taxon>
        <taxon>Actinomycetes</taxon>
        <taxon>Micrococcales</taxon>
        <taxon>Cellulomonadaceae</taxon>
        <taxon>Cellulomonas</taxon>
    </lineage>
</organism>
<dbReference type="EMBL" id="CP002665">
    <property type="protein sequence ID" value="AEI11229.1"/>
    <property type="molecule type" value="Genomic_DNA"/>
</dbReference>
<accession>F7ZYW1</accession>
<feature type="domain" description="Solute-binding protein family 5" evidence="1">
    <location>
        <begin position="83"/>
        <end position="489"/>
    </location>
</feature>
<dbReference type="eggNOG" id="COG0747">
    <property type="taxonomic scope" value="Bacteria"/>
</dbReference>
<keyword evidence="3" id="KW-1185">Reference proteome</keyword>
<dbReference type="Gene3D" id="3.10.105.10">
    <property type="entry name" value="Dipeptide-binding Protein, Domain 3"/>
    <property type="match status" value="1"/>
</dbReference>
<dbReference type="PANTHER" id="PTHR30290">
    <property type="entry name" value="PERIPLASMIC BINDING COMPONENT OF ABC TRANSPORTER"/>
    <property type="match status" value="1"/>
</dbReference>